<organism evidence="1 2">
    <name type="scientific">Cetraspora pellucida</name>
    <dbReference type="NCBI Taxonomy" id="1433469"/>
    <lineage>
        <taxon>Eukaryota</taxon>
        <taxon>Fungi</taxon>
        <taxon>Fungi incertae sedis</taxon>
        <taxon>Mucoromycota</taxon>
        <taxon>Glomeromycotina</taxon>
        <taxon>Glomeromycetes</taxon>
        <taxon>Diversisporales</taxon>
        <taxon>Gigasporaceae</taxon>
        <taxon>Cetraspora</taxon>
    </lineage>
</organism>
<dbReference type="EMBL" id="CAJVPW010000050">
    <property type="protein sequence ID" value="CAG8441062.1"/>
    <property type="molecule type" value="Genomic_DNA"/>
</dbReference>
<keyword evidence="2" id="KW-1185">Reference proteome</keyword>
<dbReference type="Proteomes" id="UP000789366">
    <property type="component" value="Unassembled WGS sequence"/>
</dbReference>
<gene>
    <name evidence="1" type="ORF">SPELUC_LOCUS179</name>
</gene>
<accession>A0ACA9JXF6</accession>
<protein>
    <submittedName>
        <fullName evidence="1">1985_t:CDS:1</fullName>
    </submittedName>
</protein>
<name>A0ACA9JXF6_9GLOM</name>
<comment type="caution">
    <text evidence="1">The sequence shown here is derived from an EMBL/GenBank/DDBJ whole genome shotgun (WGS) entry which is preliminary data.</text>
</comment>
<reference evidence="1" key="1">
    <citation type="submission" date="2021-06" db="EMBL/GenBank/DDBJ databases">
        <authorList>
            <person name="Kallberg Y."/>
            <person name="Tangrot J."/>
            <person name="Rosling A."/>
        </authorList>
    </citation>
    <scope>NUCLEOTIDE SEQUENCE</scope>
    <source>
        <strain evidence="1">28 12/20/2015</strain>
    </source>
</reference>
<evidence type="ECO:0000313" key="2">
    <source>
        <dbReference type="Proteomes" id="UP000789366"/>
    </source>
</evidence>
<evidence type="ECO:0000313" key="1">
    <source>
        <dbReference type="EMBL" id="CAG8441062.1"/>
    </source>
</evidence>
<sequence length="134" mass="15156">MSIYYGPIALKVGSQAWKNCYLNSLLTMNVNQGLITTNITENPNIFGLDTKGRSYCDFPNDVYFGFESFVGLLDYEPTQVRTPGESINLNTKFIIVHCNERVFTLNMDSDANYFARKADCVLNSKDSKDVNIDK</sequence>
<proteinExistence type="predicted"/>